<sequence length="137" mass="15056">MLLRGPGPQGVAEDYLRASWTGRWRAMCEAATEQWRTYLFQGVPYADCAAYADADASAGRGSAFDPYREDTEITVSVEPFSEGDGRARVSYEVELRYHGADRAGFDAIWQGARPIDRGTVELVEVDGDWRVAGVDAG</sequence>
<protein>
    <submittedName>
        <fullName evidence="1">Uncharacterized protein</fullName>
    </submittedName>
</protein>
<organism evidence="1 2">
    <name type="scientific">Nocardioides albidus</name>
    <dbReference type="NCBI Taxonomy" id="1517589"/>
    <lineage>
        <taxon>Bacteria</taxon>
        <taxon>Bacillati</taxon>
        <taxon>Actinomycetota</taxon>
        <taxon>Actinomycetes</taxon>
        <taxon>Propionibacteriales</taxon>
        <taxon>Nocardioidaceae</taxon>
        <taxon>Nocardioides</taxon>
    </lineage>
</organism>
<comment type="caution">
    <text evidence="1">The sequence shown here is derived from an EMBL/GenBank/DDBJ whole genome shotgun (WGS) entry which is preliminary data.</text>
</comment>
<dbReference type="AlphaFoldDB" id="A0A5C4WQD0"/>
<proteinExistence type="predicted"/>
<dbReference type="EMBL" id="VDMP01000011">
    <property type="protein sequence ID" value="TNM50153.1"/>
    <property type="molecule type" value="Genomic_DNA"/>
</dbReference>
<evidence type="ECO:0000313" key="1">
    <source>
        <dbReference type="EMBL" id="TNM50153.1"/>
    </source>
</evidence>
<dbReference type="Proteomes" id="UP000313231">
    <property type="component" value="Unassembled WGS sequence"/>
</dbReference>
<dbReference type="OrthoDB" id="3787709at2"/>
<gene>
    <name evidence="1" type="ORF">FHP29_01070</name>
</gene>
<dbReference type="RefSeq" id="WP_139621027.1">
    <property type="nucleotide sequence ID" value="NZ_VDMP01000011.1"/>
</dbReference>
<reference evidence="1 2" key="1">
    <citation type="journal article" date="2016" name="Int. J. Syst. Evol. Microbiol.">
        <title>Nocardioides albidus sp. nov., an actinobacterium isolated from garden soil.</title>
        <authorList>
            <person name="Singh H."/>
            <person name="Du J."/>
            <person name="Trinh H."/>
            <person name="Won K."/>
            <person name="Yang J.E."/>
            <person name="Yin C."/>
            <person name="Kook M."/>
            <person name="Yi T.H."/>
        </authorList>
    </citation>
    <scope>NUCLEOTIDE SEQUENCE [LARGE SCALE GENOMIC DNA]</scope>
    <source>
        <strain evidence="1 2">CCTCC AB 2015297</strain>
    </source>
</reference>
<evidence type="ECO:0000313" key="2">
    <source>
        <dbReference type="Proteomes" id="UP000313231"/>
    </source>
</evidence>
<keyword evidence="2" id="KW-1185">Reference proteome</keyword>
<name>A0A5C4WQD0_9ACTN</name>
<accession>A0A5C4WQD0</accession>